<name>A0A165CN39_EXIGL</name>
<sequence length="244" mass="26122">MSAAAPPVLRHPTPLRPGVSASRSDPSHRSTTPSAAPLLPHEVALRSRLQGVLDSHARSGSASGHRRATGPIHPPPGSSRNHNRSRSVSARTQAYDGDAAWWSSTTPAVRSPSFAPRVNKSLTNLHRLPFPQSPVTEATPSLSHHSSIASLSSVPSSRSDSHPSTPPSPTTDRPSFDVRTASAFCRNNPGLVSFRDVEGLGAPPDADEEGSDAEEERRGRWWDLYSWSPFKGRRRPSAAESSSA</sequence>
<dbReference type="EMBL" id="KV426305">
    <property type="protein sequence ID" value="KZV82775.1"/>
    <property type="molecule type" value="Genomic_DNA"/>
</dbReference>
<dbReference type="OrthoDB" id="3067719at2759"/>
<protein>
    <submittedName>
        <fullName evidence="2">Uncharacterized protein</fullName>
    </submittedName>
</protein>
<evidence type="ECO:0000313" key="3">
    <source>
        <dbReference type="Proteomes" id="UP000077266"/>
    </source>
</evidence>
<keyword evidence="3" id="KW-1185">Reference proteome</keyword>
<accession>A0A165CN39</accession>
<proteinExistence type="predicted"/>
<organism evidence="2 3">
    <name type="scientific">Exidia glandulosa HHB12029</name>
    <dbReference type="NCBI Taxonomy" id="1314781"/>
    <lineage>
        <taxon>Eukaryota</taxon>
        <taxon>Fungi</taxon>
        <taxon>Dikarya</taxon>
        <taxon>Basidiomycota</taxon>
        <taxon>Agaricomycotina</taxon>
        <taxon>Agaricomycetes</taxon>
        <taxon>Auriculariales</taxon>
        <taxon>Exidiaceae</taxon>
        <taxon>Exidia</taxon>
    </lineage>
</organism>
<feature type="region of interest" description="Disordered" evidence="1">
    <location>
        <begin position="1"/>
        <end position="218"/>
    </location>
</feature>
<dbReference type="InParanoid" id="A0A165CN39"/>
<dbReference type="STRING" id="1314781.A0A165CN39"/>
<reference evidence="2 3" key="1">
    <citation type="journal article" date="2016" name="Mol. Biol. Evol.">
        <title>Comparative Genomics of Early-Diverging Mushroom-Forming Fungi Provides Insights into the Origins of Lignocellulose Decay Capabilities.</title>
        <authorList>
            <person name="Nagy L.G."/>
            <person name="Riley R."/>
            <person name="Tritt A."/>
            <person name="Adam C."/>
            <person name="Daum C."/>
            <person name="Floudas D."/>
            <person name="Sun H."/>
            <person name="Yadav J.S."/>
            <person name="Pangilinan J."/>
            <person name="Larsson K.H."/>
            <person name="Matsuura K."/>
            <person name="Barry K."/>
            <person name="Labutti K."/>
            <person name="Kuo R."/>
            <person name="Ohm R.A."/>
            <person name="Bhattacharya S.S."/>
            <person name="Shirouzu T."/>
            <person name="Yoshinaga Y."/>
            <person name="Martin F.M."/>
            <person name="Grigoriev I.V."/>
            <person name="Hibbett D.S."/>
        </authorList>
    </citation>
    <scope>NUCLEOTIDE SEQUENCE [LARGE SCALE GENOMIC DNA]</scope>
    <source>
        <strain evidence="2 3">HHB12029</strain>
    </source>
</reference>
<dbReference type="Proteomes" id="UP000077266">
    <property type="component" value="Unassembled WGS sequence"/>
</dbReference>
<evidence type="ECO:0000256" key="1">
    <source>
        <dbReference type="SAM" id="MobiDB-lite"/>
    </source>
</evidence>
<feature type="compositionally biased region" description="Low complexity" evidence="1">
    <location>
        <begin position="139"/>
        <end position="158"/>
    </location>
</feature>
<feature type="compositionally biased region" description="Polar residues" evidence="1">
    <location>
        <begin position="21"/>
        <end position="34"/>
    </location>
</feature>
<evidence type="ECO:0000313" key="2">
    <source>
        <dbReference type="EMBL" id="KZV82775.1"/>
    </source>
</evidence>
<gene>
    <name evidence="2" type="ORF">EXIGLDRAFT_335105</name>
</gene>
<dbReference type="AlphaFoldDB" id="A0A165CN39"/>
<feature type="compositionally biased region" description="Acidic residues" evidence="1">
    <location>
        <begin position="205"/>
        <end position="214"/>
    </location>
</feature>